<name>A0A392Q9V6_9FABA</name>
<dbReference type="PANTHER" id="PTHR14270">
    <property type="entry name" value="NONSENSE-MEDIATED MRNA DECAY FACTOR SMG9"/>
    <property type="match status" value="1"/>
</dbReference>
<evidence type="ECO:0000313" key="3">
    <source>
        <dbReference type="Proteomes" id="UP000265520"/>
    </source>
</evidence>
<evidence type="ECO:0000256" key="1">
    <source>
        <dbReference type="SAM" id="MobiDB-lite"/>
    </source>
</evidence>
<dbReference type="AlphaFoldDB" id="A0A392Q9V6"/>
<evidence type="ECO:0000313" key="2">
    <source>
        <dbReference type="EMBL" id="MCI20924.1"/>
    </source>
</evidence>
<reference evidence="2 3" key="1">
    <citation type="journal article" date="2018" name="Front. Plant Sci.">
        <title>Red Clover (Trifolium pratense) and Zigzag Clover (T. medium) - A Picture of Genomic Similarities and Differences.</title>
        <authorList>
            <person name="Dluhosova J."/>
            <person name="Istvanek J."/>
            <person name="Nedelnik J."/>
            <person name="Repkova J."/>
        </authorList>
    </citation>
    <scope>NUCLEOTIDE SEQUENCE [LARGE SCALE GENOMIC DNA]</scope>
    <source>
        <strain evidence="3">cv. 10/8</strain>
        <tissue evidence="2">Leaf</tissue>
    </source>
</reference>
<dbReference type="PANTHER" id="PTHR14270:SF0">
    <property type="entry name" value="NONSENSE-MEDIATED MRNA DECAY FACTOR SMG9"/>
    <property type="match status" value="1"/>
</dbReference>
<protein>
    <submittedName>
        <fullName evidence="2">Protein SMG9-like</fullName>
    </submittedName>
</protein>
<proteinExistence type="predicted"/>
<dbReference type="Proteomes" id="UP000265520">
    <property type="component" value="Unassembled WGS sequence"/>
</dbReference>
<dbReference type="GO" id="GO:0000184">
    <property type="term" value="P:nuclear-transcribed mRNA catabolic process, nonsense-mediated decay"/>
    <property type="evidence" value="ECO:0007669"/>
    <property type="project" value="InterPro"/>
</dbReference>
<accession>A0A392Q9V6</accession>
<feature type="non-terminal residue" evidence="2">
    <location>
        <position position="1"/>
    </location>
</feature>
<sequence length="95" mass="10272">LVTGAPITGKFGRGGSGEEDSTQLRSCLPSVASLNLLSDSWDFHFDCFLPFLAENIDFTVIGVTGSPGVEKCKSLTAYFYNMDLCSHSLDVKFPT</sequence>
<organism evidence="2 3">
    <name type="scientific">Trifolium medium</name>
    <dbReference type="NCBI Taxonomy" id="97028"/>
    <lineage>
        <taxon>Eukaryota</taxon>
        <taxon>Viridiplantae</taxon>
        <taxon>Streptophyta</taxon>
        <taxon>Embryophyta</taxon>
        <taxon>Tracheophyta</taxon>
        <taxon>Spermatophyta</taxon>
        <taxon>Magnoliopsida</taxon>
        <taxon>eudicotyledons</taxon>
        <taxon>Gunneridae</taxon>
        <taxon>Pentapetalae</taxon>
        <taxon>rosids</taxon>
        <taxon>fabids</taxon>
        <taxon>Fabales</taxon>
        <taxon>Fabaceae</taxon>
        <taxon>Papilionoideae</taxon>
        <taxon>50 kb inversion clade</taxon>
        <taxon>NPAAA clade</taxon>
        <taxon>Hologalegina</taxon>
        <taxon>IRL clade</taxon>
        <taxon>Trifolieae</taxon>
        <taxon>Trifolium</taxon>
    </lineage>
</organism>
<feature type="region of interest" description="Disordered" evidence="1">
    <location>
        <begin position="1"/>
        <end position="22"/>
    </location>
</feature>
<dbReference type="EMBL" id="LXQA010122381">
    <property type="protein sequence ID" value="MCI20924.1"/>
    <property type="molecule type" value="Genomic_DNA"/>
</dbReference>
<dbReference type="InterPro" id="IPR039177">
    <property type="entry name" value="SMG9"/>
</dbReference>
<keyword evidence="3" id="KW-1185">Reference proteome</keyword>
<comment type="caution">
    <text evidence="2">The sequence shown here is derived from an EMBL/GenBank/DDBJ whole genome shotgun (WGS) entry which is preliminary data.</text>
</comment>